<gene>
    <name evidence="1" type="ORF">TTAC_LOCUS9833</name>
</gene>
<proteinExistence type="predicted"/>
<dbReference type="AlphaFoldDB" id="A0A0R3X8H3"/>
<name>A0A0R3X8H3_HYDTA</name>
<accession>A0A0R3X8H3</accession>
<reference evidence="1 2" key="2">
    <citation type="submission" date="2018-11" db="EMBL/GenBank/DDBJ databases">
        <authorList>
            <consortium name="Pathogen Informatics"/>
        </authorList>
    </citation>
    <scope>NUCLEOTIDE SEQUENCE [LARGE SCALE GENOMIC DNA]</scope>
</reference>
<dbReference type="Proteomes" id="UP000274429">
    <property type="component" value="Unassembled WGS sequence"/>
</dbReference>
<dbReference type="EMBL" id="UYWX01021085">
    <property type="protein sequence ID" value="VDM34769.1"/>
    <property type="molecule type" value="Genomic_DNA"/>
</dbReference>
<keyword evidence="2" id="KW-1185">Reference proteome</keyword>
<sequence>MRCAVLHSTTGIKNRLGESQSDNMVSTSSPEVHRCATMIECLHMMRGRTTTPSVRDLANKRVDALLQYAAIHSTILHVRDKEM</sequence>
<evidence type="ECO:0000313" key="1">
    <source>
        <dbReference type="EMBL" id="VDM34769.1"/>
    </source>
</evidence>
<reference evidence="3" key="1">
    <citation type="submission" date="2017-02" db="UniProtKB">
        <authorList>
            <consortium name="WormBaseParasite"/>
        </authorList>
    </citation>
    <scope>IDENTIFICATION</scope>
</reference>
<evidence type="ECO:0000313" key="3">
    <source>
        <dbReference type="WBParaSite" id="TTAC_0000984801-mRNA-1"/>
    </source>
</evidence>
<organism evidence="3">
    <name type="scientific">Hydatigena taeniaeformis</name>
    <name type="common">Feline tapeworm</name>
    <name type="synonym">Taenia taeniaeformis</name>
    <dbReference type="NCBI Taxonomy" id="6205"/>
    <lineage>
        <taxon>Eukaryota</taxon>
        <taxon>Metazoa</taxon>
        <taxon>Spiralia</taxon>
        <taxon>Lophotrochozoa</taxon>
        <taxon>Platyhelminthes</taxon>
        <taxon>Cestoda</taxon>
        <taxon>Eucestoda</taxon>
        <taxon>Cyclophyllidea</taxon>
        <taxon>Taeniidae</taxon>
        <taxon>Hydatigera</taxon>
    </lineage>
</organism>
<protein>
    <submittedName>
        <fullName evidence="1 3">Uncharacterized protein</fullName>
    </submittedName>
</protein>
<dbReference type="WBParaSite" id="TTAC_0000984801-mRNA-1">
    <property type="protein sequence ID" value="TTAC_0000984801-mRNA-1"/>
    <property type="gene ID" value="TTAC_0000984801"/>
</dbReference>
<evidence type="ECO:0000313" key="2">
    <source>
        <dbReference type="Proteomes" id="UP000274429"/>
    </source>
</evidence>